<dbReference type="eggNOG" id="KOG4361">
    <property type="taxonomic scope" value="Eukaryota"/>
</dbReference>
<protein>
    <submittedName>
        <fullName evidence="7">BAG family molecular chaperone regulator 1</fullName>
    </submittedName>
</protein>
<dbReference type="KEGG" id="mnt:21385360"/>
<dbReference type="Gene3D" id="1.20.58.120">
    <property type="entry name" value="BAG domain"/>
    <property type="match status" value="1"/>
</dbReference>
<dbReference type="PROSITE" id="PS51035">
    <property type="entry name" value="BAG"/>
    <property type="match status" value="1"/>
</dbReference>
<dbReference type="GO" id="GO:0050821">
    <property type="term" value="P:protein stabilization"/>
    <property type="evidence" value="ECO:0007669"/>
    <property type="project" value="TreeGrafter"/>
</dbReference>
<proteinExistence type="predicted"/>
<dbReference type="InterPro" id="IPR003103">
    <property type="entry name" value="BAG_domain"/>
</dbReference>
<dbReference type="PROSITE" id="PS50053">
    <property type="entry name" value="UBIQUITIN_2"/>
    <property type="match status" value="1"/>
</dbReference>
<feature type="domain" description="Ubiquitin-like" evidence="5">
    <location>
        <begin position="55"/>
        <end position="125"/>
    </location>
</feature>
<evidence type="ECO:0000313" key="7">
    <source>
        <dbReference type="EMBL" id="EXB19761.1"/>
    </source>
</evidence>
<evidence type="ECO:0000256" key="2">
    <source>
        <dbReference type="ARBA" id="ARBA00058673"/>
    </source>
</evidence>
<dbReference type="STRING" id="981085.W9QKG2"/>
<evidence type="ECO:0000313" key="8">
    <source>
        <dbReference type="Proteomes" id="UP000030645"/>
    </source>
</evidence>
<dbReference type="SMART" id="SM00264">
    <property type="entry name" value="BAG"/>
    <property type="match status" value="1"/>
</dbReference>
<gene>
    <name evidence="7" type="ORF">L484_001770</name>
</gene>
<dbReference type="PANTHER" id="PTHR12329">
    <property type="entry name" value="BCL2-ASSOCIATED ATHANOGENE"/>
    <property type="match status" value="1"/>
</dbReference>
<keyword evidence="8" id="KW-1185">Reference proteome</keyword>
<sequence>MEPMKTKMNRMFCSSNKSSVGGEGGPSVGQWEIRPGGMLVQKRNSDVNQTSAPISTIRVRVKYGSSYHEIYISSQASFGELKKKLAGPTGLHPQDQKLIFKDKERDSKAFLDVARVKDGSKIVLVEDVVSKEKRCLETLRNAKVEKASKSLAEINLAVDKLQGQVTALEATACRGGKVAEVEVEKLIEMLMSKLIQLDGVVAEGDLKMQRRMQVKRVQKYIETLDMVKLQNAKSSAAEGRTRDRGQENSVNNKLKPVHKTMQQPLNQGNYTAQKPVFQRPLKHSENVVVTTKWETFD</sequence>
<keyword evidence="3" id="KW-0175">Coiled coil</keyword>
<dbReference type="InterPro" id="IPR029071">
    <property type="entry name" value="Ubiquitin-like_domsf"/>
</dbReference>
<evidence type="ECO:0000259" key="5">
    <source>
        <dbReference type="PROSITE" id="PS50053"/>
    </source>
</evidence>
<dbReference type="GO" id="GO:0000774">
    <property type="term" value="F:adenyl-nucleotide exchange factor activity"/>
    <property type="evidence" value="ECO:0007669"/>
    <property type="project" value="TreeGrafter"/>
</dbReference>
<comment type="function">
    <text evidence="2">Co-chaperone that regulates diverse cellular pathways, such as programmed cell death and stress responses.</text>
</comment>
<feature type="coiled-coil region" evidence="3">
    <location>
        <begin position="144"/>
        <end position="171"/>
    </location>
</feature>
<dbReference type="Proteomes" id="UP000030645">
    <property type="component" value="Unassembled WGS sequence"/>
</dbReference>
<dbReference type="InterPro" id="IPR000626">
    <property type="entry name" value="Ubiquitin-like_dom"/>
</dbReference>
<dbReference type="InterPro" id="IPR039773">
    <property type="entry name" value="BAG_chaperone_regulator"/>
</dbReference>
<keyword evidence="1" id="KW-0143">Chaperone</keyword>
<reference evidence="8" key="1">
    <citation type="submission" date="2013-01" db="EMBL/GenBank/DDBJ databases">
        <title>Draft Genome Sequence of a Mulberry Tree, Morus notabilis C.K. Schneid.</title>
        <authorList>
            <person name="He N."/>
            <person name="Zhao S."/>
        </authorList>
    </citation>
    <scope>NUCLEOTIDE SEQUENCE</scope>
</reference>
<dbReference type="SUPFAM" id="SSF54236">
    <property type="entry name" value="Ubiquitin-like"/>
    <property type="match status" value="1"/>
</dbReference>
<feature type="domain" description="BAG" evidence="6">
    <location>
        <begin position="150"/>
        <end position="228"/>
    </location>
</feature>
<evidence type="ECO:0000256" key="3">
    <source>
        <dbReference type="SAM" id="Coils"/>
    </source>
</evidence>
<dbReference type="Gene3D" id="3.10.20.90">
    <property type="entry name" value="Phosphatidylinositol 3-kinase Catalytic Subunit, Chain A, domain 1"/>
    <property type="match status" value="1"/>
</dbReference>
<accession>W9QKG2</accession>
<name>W9QKG2_9ROSA</name>
<evidence type="ECO:0000256" key="1">
    <source>
        <dbReference type="ARBA" id="ARBA00023186"/>
    </source>
</evidence>
<evidence type="ECO:0000256" key="4">
    <source>
        <dbReference type="SAM" id="MobiDB-lite"/>
    </source>
</evidence>
<dbReference type="SUPFAM" id="SSF63491">
    <property type="entry name" value="BAG domain"/>
    <property type="match status" value="1"/>
</dbReference>
<evidence type="ECO:0000259" key="6">
    <source>
        <dbReference type="PROSITE" id="PS51035"/>
    </source>
</evidence>
<dbReference type="InterPro" id="IPR036533">
    <property type="entry name" value="BAG_dom_sf"/>
</dbReference>
<organism evidence="7 8">
    <name type="scientific">Morus notabilis</name>
    <dbReference type="NCBI Taxonomy" id="981085"/>
    <lineage>
        <taxon>Eukaryota</taxon>
        <taxon>Viridiplantae</taxon>
        <taxon>Streptophyta</taxon>
        <taxon>Embryophyta</taxon>
        <taxon>Tracheophyta</taxon>
        <taxon>Spermatophyta</taxon>
        <taxon>Magnoliopsida</taxon>
        <taxon>eudicotyledons</taxon>
        <taxon>Gunneridae</taxon>
        <taxon>Pentapetalae</taxon>
        <taxon>rosids</taxon>
        <taxon>fabids</taxon>
        <taxon>Rosales</taxon>
        <taxon>Moraceae</taxon>
        <taxon>Moreae</taxon>
        <taxon>Morus</taxon>
    </lineage>
</organism>
<dbReference type="Pfam" id="PF00240">
    <property type="entry name" value="ubiquitin"/>
    <property type="match status" value="1"/>
</dbReference>
<dbReference type="EMBL" id="KE343253">
    <property type="protein sequence ID" value="EXB19761.1"/>
    <property type="molecule type" value="Genomic_DNA"/>
</dbReference>
<dbReference type="Pfam" id="PF02179">
    <property type="entry name" value="BAG"/>
    <property type="match status" value="1"/>
</dbReference>
<dbReference type="GO" id="GO:0005737">
    <property type="term" value="C:cytoplasm"/>
    <property type="evidence" value="ECO:0007669"/>
    <property type="project" value="TreeGrafter"/>
</dbReference>
<feature type="region of interest" description="Disordered" evidence="4">
    <location>
        <begin position="232"/>
        <end position="252"/>
    </location>
</feature>
<dbReference type="GO" id="GO:0051087">
    <property type="term" value="F:protein-folding chaperone binding"/>
    <property type="evidence" value="ECO:0007669"/>
    <property type="project" value="InterPro"/>
</dbReference>
<dbReference type="OrthoDB" id="776628at2759"/>
<dbReference type="AlphaFoldDB" id="W9QKG2"/>
<dbReference type="FunFam" id="3.10.20.90:FF:000298">
    <property type="entry name" value="BAG family molecular chaperone regulator 1"/>
    <property type="match status" value="1"/>
</dbReference>
<dbReference type="PANTHER" id="PTHR12329:SF36">
    <property type="entry name" value="UBIQUITIN-LIKE DOMAIN-CONTAINING PROTEIN"/>
    <property type="match status" value="1"/>
</dbReference>